<dbReference type="AlphaFoldDB" id="A0A263D9A6"/>
<sequence length="58" mass="6588">MTDRHTDQWRTSSYSGQNGECVEVKFADRVGIRDTKNRDAGTLDVASLAWRAFLAEVR</sequence>
<accession>A0A263D9A6</accession>
<dbReference type="OrthoDB" id="3694945at2"/>
<feature type="domain" description="DUF397" evidence="1">
    <location>
        <begin position="8"/>
        <end position="58"/>
    </location>
</feature>
<organism evidence="2 3">
    <name type="scientific">Amycolatopsis antarctica</name>
    <dbReference type="NCBI Taxonomy" id="1854586"/>
    <lineage>
        <taxon>Bacteria</taxon>
        <taxon>Bacillati</taxon>
        <taxon>Actinomycetota</taxon>
        <taxon>Actinomycetes</taxon>
        <taxon>Pseudonocardiales</taxon>
        <taxon>Pseudonocardiaceae</taxon>
        <taxon>Amycolatopsis</taxon>
    </lineage>
</organism>
<reference evidence="2 3" key="1">
    <citation type="submission" date="2017-07" db="EMBL/GenBank/DDBJ databases">
        <title>Amycolatopsis antarcticus sp. nov., isolated from the surface of an Antarcticus brown macroalga.</title>
        <authorList>
            <person name="Wang J."/>
            <person name="Leiva S."/>
            <person name="Huang J."/>
            <person name="Huang Y."/>
        </authorList>
    </citation>
    <scope>NUCLEOTIDE SEQUENCE [LARGE SCALE GENOMIC DNA]</scope>
    <source>
        <strain evidence="2 3">AU-G6</strain>
    </source>
</reference>
<dbReference type="InParanoid" id="A0A263D9A6"/>
<evidence type="ECO:0000313" key="2">
    <source>
        <dbReference type="EMBL" id="OZM73965.1"/>
    </source>
</evidence>
<name>A0A263D9A6_9PSEU</name>
<dbReference type="Proteomes" id="UP000242444">
    <property type="component" value="Unassembled WGS sequence"/>
</dbReference>
<protein>
    <submittedName>
        <fullName evidence="2">DUF397 domain-containing protein</fullName>
    </submittedName>
</protein>
<dbReference type="Pfam" id="PF04149">
    <property type="entry name" value="DUF397"/>
    <property type="match status" value="1"/>
</dbReference>
<dbReference type="InterPro" id="IPR007278">
    <property type="entry name" value="DUF397"/>
</dbReference>
<comment type="caution">
    <text evidence="2">The sequence shown here is derived from an EMBL/GenBank/DDBJ whole genome shotgun (WGS) entry which is preliminary data.</text>
</comment>
<dbReference type="EMBL" id="NKYE01000003">
    <property type="protein sequence ID" value="OZM73965.1"/>
    <property type="molecule type" value="Genomic_DNA"/>
</dbReference>
<evidence type="ECO:0000313" key="3">
    <source>
        <dbReference type="Proteomes" id="UP000242444"/>
    </source>
</evidence>
<keyword evidence="3" id="KW-1185">Reference proteome</keyword>
<proteinExistence type="predicted"/>
<evidence type="ECO:0000259" key="1">
    <source>
        <dbReference type="Pfam" id="PF04149"/>
    </source>
</evidence>
<dbReference type="RefSeq" id="WP_094861722.1">
    <property type="nucleotide sequence ID" value="NZ_NKYE01000003.1"/>
</dbReference>
<gene>
    <name evidence="2" type="ORF">CFN78_06670</name>
</gene>